<dbReference type="InterPro" id="IPR006594">
    <property type="entry name" value="LisH"/>
</dbReference>
<feature type="repeat" description="WD" evidence="3">
    <location>
        <begin position="603"/>
        <end position="644"/>
    </location>
</feature>
<dbReference type="InterPro" id="IPR015943">
    <property type="entry name" value="WD40/YVTN_repeat-like_dom_sf"/>
</dbReference>
<dbReference type="PROSITE" id="PS50896">
    <property type="entry name" value="LISH"/>
    <property type="match status" value="1"/>
</dbReference>
<dbReference type="SUPFAM" id="SSF50978">
    <property type="entry name" value="WD40 repeat-like"/>
    <property type="match status" value="1"/>
</dbReference>
<keyword evidence="2" id="KW-0677">Repeat</keyword>
<feature type="compositionally biased region" description="Basic and acidic residues" evidence="4">
    <location>
        <begin position="407"/>
        <end position="421"/>
    </location>
</feature>
<sequence>MITDEVHLKSSKESARQIRKSFFFFCFLSLTQKLHYLSSDLVLIRSYHFRPQTHILSQRNSSKPLSLSPRKNPPLCSLSLIQGMENEGVPSMSLCDKELVFLILQFLDEKKFNGAVHKLEQESGVYFNMHYFEDRVRNGDWDEVENYIFGFTKYDDNKYSKAIIFQIRKQKYLEALDRKDRDKACDILMKDFKVLLDSNEDIYKELTQLLVLKNFRENELLSGYGDTESSRGVVFAEIKRLIEKNPVFHDKLNFPSFKDRRLNTLLSQSLKWQHQLCKNPNHKPGILTLFVDHLWVTASQSNGAGLPSSVIRPLLLSGAIPNPTGVPLLRAHAAFQPDPGSPSLDKWMTNLSSVPHPSASAGSIGFNIQDCSDILTHLRTPMNTPVVDYQNDDPEQVLKRTRPSGRSNEHEDSQSLVDWKSKVADESSEKSIIWKLKEVNDPSSCRSLRLPDSLVSTRVSRLVYANSGYVIMSLYANAVHKLWKWPKNDCNPTGEARTNTLPQLWQPCSGISLTNYISLINPEEAVPCFALSKNDAYVISTSGGGISLFNAITFQKMTTFMPPPPAATFLAFHPQDNNIIAIGMDDSSILIYYVRLDKVQAKLDAHQKRITGLAFSNIYNVLVSAGADSQLCVWSIDTWEKQTSEYLQSPPGCSAAFLADTHVQFHRDQTHLLAFQERQIAIYEVHNLTCLMQTAPLPASGRITCATYSCDGQSIYISFENGSIGVFTASSLCLRCRINYYAYAPPYPSELSYPLVIAAHPHKPNQFALGLTDGGVCVIEPLESEGEWGTLPPLEDNACSSTGHAASSDQFQR</sequence>
<protein>
    <recommendedName>
        <fullName evidence="5">CTLH domain-containing protein</fullName>
    </recommendedName>
</protein>
<dbReference type="InterPro" id="IPR027728">
    <property type="entry name" value="Topless_fam"/>
</dbReference>
<evidence type="ECO:0000256" key="2">
    <source>
        <dbReference type="ARBA" id="ARBA00022737"/>
    </source>
</evidence>
<feature type="domain" description="CTLH" evidence="5">
    <location>
        <begin position="125"/>
        <end position="183"/>
    </location>
</feature>
<dbReference type="Pfam" id="PF00400">
    <property type="entry name" value="WD40"/>
    <property type="match status" value="1"/>
</dbReference>
<feature type="compositionally biased region" description="Polar residues" evidence="4">
    <location>
        <begin position="798"/>
        <end position="813"/>
    </location>
</feature>
<evidence type="ECO:0000256" key="4">
    <source>
        <dbReference type="SAM" id="MobiDB-lite"/>
    </source>
</evidence>
<name>A0AAD2E9L8_9LAMI</name>
<dbReference type="Pfam" id="PF21889">
    <property type="entry name" value="TPR1-like_2nd"/>
    <property type="match status" value="1"/>
</dbReference>
<dbReference type="Pfam" id="PF17814">
    <property type="entry name" value="LisH_TPL"/>
    <property type="match status" value="1"/>
</dbReference>
<evidence type="ECO:0000256" key="1">
    <source>
        <dbReference type="ARBA" id="ARBA00022574"/>
    </source>
</evidence>
<dbReference type="SMART" id="SM00668">
    <property type="entry name" value="CTLH"/>
    <property type="match status" value="1"/>
</dbReference>
<accession>A0AAD2E9L8</accession>
<reference evidence="6" key="1">
    <citation type="submission" date="2023-05" db="EMBL/GenBank/DDBJ databases">
        <authorList>
            <person name="Huff M."/>
        </authorList>
    </citation>
    <scope>NUCLEOTIDE SEQUENCE</scope>
</reference>
<organism evidence="6 7">
    <name type="scientific">Fraxinus pennsylvanica</name>
    <dbReference type="NCBI Taxonomy" id="56036"/>
    <lineage>
        <taxon>Eukaryota</taxon>
        <taxon>Viridiplantae</taxon>
        <taxon>Streptophyta</taxon>
        <taxon>Embryophyta</taxon>
        <taxon>Tracheophyta</taxon>
        <taxon>Spermatophyta</taxon>
        <taxon>Magnoliopsida</taxon>
        <taxon>eudicotyledons</taxon>
        <taxon>Gunneridae</taxon>
        <taxon>Pentapetalae</taxon>
        <taxon>asterids</taxon>
        <taxon>lamiids</taxon>
        <taxon>Lamiales</taxon>
        <taxon>Oleaceae</taxon>
        <taxon>Oleeae</taxon>
        <taxon>Fraxinus</taxon>
    </lineage>
</organism>
<keyword evidence="1 3" id="KW-0853">WD repeat</keyword>
<dbReference type="SMART" id="SM00320">
    <property type="entry name" value="WD40"/>
    <property type="match status" value="4"/>
</dbReference>
<dbReference type="Proteomes" id="UP000834106">
    <property type="component" value="Chromosome 19"/>
</dbReference>
<keyword evidence="7" id="KW-1185">Reference proteome</keyword>
<dbReference type="InterPro" id="IPR054080">
    <property type="entry name" value="TPR1-like_2nd"/>
</dbReference>
<dbReference type="PANTHER" id="PTHR44083">
    <property type="entry name" value="TOPLESS-RELATED PROTEIN 1-RELATED"/>
    <property type="match status" value="1"/>
</dbReference>
<dbReference type="AlphaFoldDB" id="A0AAD2E9L8"/>
<dbReference type="PROSITE" id="PS50082">
    <property type="entry name" value="WD_REPEATS_2"/>
    <property type="match status" value="1"/>
</dbReference>
<dbReference type="InterPro" id="IPR001680">
    <property type="entry name" value="WD40_rpt"/>
</dbReference>
<dbReference type="PROSITE" id="PS50294">
    <property type="entry name" value="WD_REPEATS_REGION"/>
    <property type="match status" value="1"/>
</dbReference>
<feature type="region of interest" description="Disordered" evidence="4">
    <location>
        <begin position="385"/>
        <end position="421"/>
    </location>
</feature>
<evidence type="ECO:0000313" key="7">
    <source>
        <dbReference type="Proteomes" id="UP000834106"/>
    </source>
</evidence>
<proteinExistence type="predicted"/>
<dbReference type="InterPro" id="IPR036322">
    <property type="entry name" value="WD40_repeat_dom_sf"/>
</dbReference>
<dbReference type="InterPro" id="IPR048419">
    <property type="entry name" value="Topless_Znf"/>
</dbReference>
<feature type="region of interest" description="Disordered" evidence="4">
    <location>
        <begin position="788"/>
        <end position="813"/>
    </location>
</feature>
<evidence type="ECO:0000313" key="6">
    <source>
        <dbReference type="EMBL" id="CAI9782454.1"/>
    </source>
</evidence>
<dbReference type="Gene3D" id="2.130.10.10">
    <property type="entry name" value="YVTN repeat-like/Quinoprotein amine dehydrogenase"/>
    <property type="match status" value="1"/>
</dbReference>
<dbReference type="PANTHER" id="PTHR44083:SF35">
    <property type="entry name" value="TOPLESS-RELATED PROTEIN 4-LIKE ISOFORM X1"/>
    <property type="match status" value="1"/>
</dbReference>
<dbReference type="PROSITE" id="PS50897">
    <property type="entry name" value="CTLH"/>
    <property type="match status" value="1"/>
</dbReference>
<dbReference type="InterPro" id="IPR054532">
    <property type="entry name" value="TPL_SMU1_LisH-like"/>
</dbReference>
<gene>
    <name evidence="6" type="ORF">FPE_LOCUS29884</name>
</gene>
<dbReference type="InterPro" id="IPR006595">
    <property type="entry name" value="CTLH_C"/>
</dbReference>
<evidence type="ECO:0000256" key="3">
    <source>
        <dbReference type="PROSITE-ProRule" id="PRU00221"/>
    </source>
</evidence>
<dbReference type="EMBL" id="OU503054">
    <property type="protein sequence ID" value="CAI9782454.1"/>
    <property type="molecule type" value="Genomic_DNA"/>
</dbReference>
<evidence type="ECO:0000259" key="5">
    <source>
        <dbReference type="PROSITE" id="PS50897"/>
    </source>
</evidence>
<dbReference type="Pfam" id="PF21359">
    <property type="entry name" value="zf_topless"/>
    <property type="match status" value="1"/>
</dbReference>
<dbReference type="GO" id="GO:0006355">
    <property type="term" value="P:regulation of DNA-templated transcription"/>
    <property type="evidence" value="ECO:0007669"/>
    <property type="project" value="InterPro"/>
</dbReference>